<proteinExistence type="predicted"/>
<name>A0A0J0XDH4_9TREE</name>
<dbReference type="PANTHER" id="PTHR23271:SF1">
    <property type="entry name" value="U3 SMALL NUCLEOLAR RNA-ASSOCIATED PROTEIN 6 HOMOLOG"/>
    <property type="match status" value="1"/>
</dbReference>
<dbReference type="GO" id="GO:0032040">
    <property type="term" value="C:small-subunit processome"/>
    <property type="evidence" value="ECO:0007669"/>
    <property type="project" value="TreeGrafter"/>
</dbReference>
<comment type="subcellular location">
    <subcellularLocation>
        <location evidence="1">Nucleus</location>
        <location evidence="1">Nucleolus</location>
    </subcellularLocation>
</comment>
<dbReference type="InterPro" id="IPR011990">
    <property type="entry name" value="TPR-like_helical_dom_sf"/>
</dbReference>
<feature type="compositionally biased region" description="Acidic residues" evidence="5">
    <location>
        <begin position="689"/>
        <end position="716"/>
    </location>
</feature>
<keyword evidence="3" id="KW-0677">Repeat</keyword>
<feature type="domain" description="U3 small nucleolar RNA-associated protein 6 N-terminal" evidence="6">
    <location>
        <begin position="8"/>
        <end position="93"/>
    </location>
</feature>
<feature type="region of interest" description="Disordered" evidence="5">
    <location>
        <begin position="681"/>
        <end position="727"/>
    </location>
</feature>
<dbReference type="InterPro" id="IPR055347">
    <property type="entry name" value="UTP6_N"/>
</dbReference>
<accession>A0A0J0XDH4</accession>
<dbReference type="Pfam" id="PF08640">
    <property type="entry name" value="U3_assoc_6"/>
    <property type="match status" value="1"/>
</dbReference>
<dbReference type="GO" id="GO:0030515">
    <property type="term" value="F:snoRNA binding"/>
    <property type="evidence" value="ECO:0007669"/>
    <property type="project" value="InterPro"/>
</dbReference>
<reference evidence="7 8" key="1">
    <citation type="submission" date="2015-03" db="EMBL/GenBank/DDBJ databases">
        <title>Genomics and transcriptomics of the oil-accumulating basidiomycete yeast T. oleaginosus allow insights into substrate utilization and the diverse evolutionary trajectories of mating systems in fungi.</title>
        <authorList>
            <consortium name="DOE Joint Genome Institute"/>
            <person name="Kourist R."/>
            <person name="Kracht O."/>
            <person name="Bracharz F."/>
            <person name="Lipzen A."/>
            <person name="Nolan M."/>
            <person name="Ohm R."/>
            <person name="Grigoriev I."/>
            <person name="Sun S."/>
            <person name="Heitman J."/>
            <person name="Bruck T."/>
            <person name="Nowrousian M."/>
        </authorList>
    </citation>
    <scope>NUCLEOTIDE SEQUENCE [LARGE SCALE GENOMIC DNA]</scope>
    <source>
        <strain evidence="7 8">IBC0246</strain>
    </source>
</reference>
<keyword evidence="8" id="KW-1185">Reference proteome</keyword>
<evidence type="ECO:0000256" key="4">
    <source>
        <dbReference type="ARBA" id="ARBA00023242"/>
    </source>
</evidence>
<dbReference type="EMBL" id="KQ087270">
    <property type="protein sequence ID" value="KLT39117.1"/>
    <property type="molecule type" value="Genomic_DNA"/>
</dbReference>
<dbReference type="GO" id="GO:0034388">
    <property type="term" value="C:Pwp2p-containing subcomplex of 90S preribosome"/>
    <property type="evidence" value="ECO:0007669"/>
    <property type="project" value="TreeGrafter"/>
</dbReference>
<protein>
    <recommendedName>
        <fullName evidence="6">U3 small nucleolar RNA-associated protein 6 N-terminal domain-containing protein</fullName>
    </recommendedName>
</protein>
<evidence type="ECO:0000256" key="5">
    <source>
        <dbReference type="SAM" id="MobiDB-lite"/>
    </source>
</evidence>
<dbReference type="OrthoDB" id="28112at2759"/>
<keyword evidence="4" id="KW-0539">Nucleus</keyword>
<organism evidence="7 8">
    <name type="scientific">Cutaneotrichosporon oleaginosum</name>
    <dbReference type="NCBI Taxonomy" id="879819"/>
    <lineage>
        <taxon>Eukaryota</taxon>
        <taxon>Fungi</taxon>
        <taxon>Dikarya</taxon>
        <taxon>Basidiomycota</taxon>
        <taxon>Agaricomycotina</taxon>
        <taxon>Tremellomycetes</taxon>
        <taxon>Trichosporonales</taxon>
        <taxon>Trichosporonaceae</taxon>
        <taxon>Cutaneotrichosporon</taxon>
    </lineage>
</organism>
<dbReference type="STRING" id="879819.A0A0J0XDH4"/>
<dbReference type="InterPro" id="IPR013949">
    <property type="entry name" value="Utp6"/>
</dbReference>
<gene>
    <name evidence="7" type="ORF">CC85DRAFT_265999</name>
</gene>
<evidence type="ECO:0000256" key="3">
    <source>
        <dbReference type="ARBA" id="ARBA00022737"/>
    </source>
</evidence>
<sequence>MDKVQFQLEQTLPELKDLYDKGLFSKHEIDQITKRRTAFETSLIRLKTRKDDFFKYAEYEINLERLRKVRWKKCGYHVNPPGPSASTYSIPRRTLYILKRATAKFPGDLAVWLAYVEYAAHQGMTKVVAKGLTSALQHHPLSPTLYLLLAHHHLHPGDPLPRGAIPGSSANPLDLPQQRQPTSGFSLEGTGPARTTLLLGLRVLPKSHTLWREYAKLELGWVEGLRRRWRVLGLTEDKKGVDFDGDVDALVGGDGAFGPEGEDARRAILSGQLVVHALETALKKVPPGDEGRDAGADPATAADGMTFREGLLEMLRRYPSPLRKKALGVVYADLERISADGGRDGARARLALLTRPLYDRPYEAGQEETGGIVLEGVELVEALGAIGKEMRSAAKKAGPEWADVAGAWLAERIADTQDNEDLLRYLLSTLKALTKPSLAAPPSLLLRHLELVKKHDLESYLATARSHAAQHPENADLALARVQAEIEGEEDQDEVLRVCAETAKAIVRPGLSDEEQEAVVAVWQAWAEFEDEHTTEPEKAWNRILAASVRASVAALHPQMLAAYFSAELARGADPSETLNKIVRGYHPTPMFFAPAFDVLVDAGAHMVKSKGKEDAAAHLYRTWRGSCRSDADRVTAALTYAEHLLDIGRGRDAHVVIETARREVQDATAMEEGWARLVDAAERARMSEDEEDEEDEEDGEEESVEAMEEDGEESGSEGSGDLEMTL</sequence>
<dbReference type="GO" id="GO:0000462">
    <property type="term" value="P:maturation of SSU-rRNA from tricistronic rRNA transcript (SSU-rRNA, 5.8S rRNA, LSU-rRNA)"/>
    <property type="evidence" value="ECO:0007669"/>
    <property type="project" value="InterPro"/>
</dbReference>
<evidence type="ECO:0000256" key="2">
    <source>
        <dbReference type="ARBA" id="ARBA00022552"/>
    </source>
</evidence>
<evidence type="ECO:0000313" key="8">
    <source>
        <dbReference type="Proteomes" id="UP000053611"/>
    </source>
</evidence>
<evidence type="ECO:0000256" key="1">
    <source>
        <dbReference type="ARBA" id="ARBA00004604"/>
    </source>
</evidence>
<dbReference type="Gene3D" id="1.25.40.10">
    <property type="entry name" value="Tetratricopeptide repeat domain"/>
    <property type="match status" value="1"/>
</dbReference>
<evidence type="ECO:0000313" key="7">
    <source>
        <dbReference type="EMBL" id="KLT39117.1"/>
    </source>
</evidence>
<dbReference type="GeneID" id="28981617"/>
<dbReference type="PANTHER" id="PTHR23271">
    <property type="entry name" value="HEPATOCELLULAR CARCINOMA-ASSOCIATED ANTIGEN 66"/>
    <property type="match status" value="1"/>
</dbReference>
<dbReference type="Proteomes" id="UP000053611">
    <property type="component" value="Unassembled WGS sequence"/>
</dbReference>
<evidence type="ECO:0000259" key="6">
    <source>
        <dbReference type="Pfam" id="PF08640"/>
    </source>
</evidence>
<keyword evidence="2" id="KW-0698">rRNA processing</keyword>
<feature type="region of interest" description="Disordered" evidence="5">
    <location>
        <begin position="159"/>
        <end position="187"/>
    </location>
</feature>
<dbReference type="RefSeq" id="XP_018275608.1">
    <property type="nucleotide sequence ID" value="XM_018421014.1"/>
</dbReference>
<dbReference type="AlphaFoldDB" id="A0A0J0XDH4"/>